<dbReference type="PANTHER" id="PTHR32071:SF57">
    <property type="entry name" value="C4-DICARBOXYLATE TRANSPORT TRANSCRIPTIONAL REGULATORY PROTEIN DCTD"/>
    <property type="match status" value="1"/>
</dbReference>
<evidence type="ECO:0000313" key="12">
    <source>
        <dbReference type="EMBL" id="SCZ06396.1"/>
    </source>
</evidence>
<dbReference type="EMBL" id="FMUS01000035">
    <property type="protein sequence ID" value="SCZ06396.1"/>
    <property type="molecule type" value="Genomic_DNA"/>
</dbReference>
<dbReference type="SUPFAM" id="SSF54862">
    <property type="entry name" value="4Fe-4S ferredoxins"/>
    <property type="match status" value="1"/>
</dbReference>
<dbReference type="InterPro" id="IPR035965">
    <property type="entry name" value="PAS-like_dom_sf"/>
</dbReference>
<dbReference type="PROSITE" id="PS00198">
    <property type="entry name" value="4FE4S_FER_1"/>
    <property type="match status" value="2"/>
</dbReference>
<dbReference type="Proteomes" id="UP000198636">
    <property type="component" value="Unassembled WGS sequence"/>
</dbReference>
<dbReference type="Gene3D" id="3.30.450.20">
    <property type="entry name" value="PAS domain"/>
    <property type="match status" value="1"/>
</dbReference>
<dbReference type="Pfam" id="PF13187">
    <property type="entry name" value="Fer4_9"/>
    <property type="match status" value="1"/>
</dbReference>
<evidence type="ECO:0000256" key="2">
    <source>
        <dbReference type="ARBA" id="ARBA00022723"/>
    </source>
</evidence>
<proteinExistence type="predicted"/>
<protein>
    <recommendedName>
        <fullName evidence="8">HTH-type transcriptional regulatory protein TyrR</fullName>
    </recommendedName>
</protein>
<evidence type="ECO:0000256" key="5">
    <source>
        <dbReference type="ARBA" id="ARBA00022840"/>
    </source>
</evidence>
<dbReference type="Gene3D" id="3.40.950.10">
    <property type="entry name" value="Fe-only Hydrogenase (Larger Subunit), Chain L, domain 3"/>
    <property type="match status" value="1"/>
</dbReference>
<sequence>MQDIINISMNKCKQCFSCVRNCPADAVEIKQGQASIIHSRCISCGKCVKSCPQKAKIVVDYKIQTLDLLESCQKVIACLAPSFIASFYPHSYKRVVGALKNIGFHQVWEVAVGAEVLSKQLDVFLESNRENTYLTTTCPAFVSLIEKHYPELIQHLTSFVSPMIATGRLIREEFINQNIKIVFIGPCIAKKAEALDPQFKDIIDIVLTFEEIKEILIEKDISLERVVDADFDQCASNKGRLFALSIGFENNLKLCKELKKNQFESIHSEQDCLRMIDILSKDKIDIRLIDVLMCKGCIEGPKMDSELNYYKKINVINSYFEENKLTKEIEINDQIDLSRSFRNRRNILPLPSEEEIKNILEITYKYSQEDELNCGACGYSTCRNKAVAVFQGIAEIDMCLPYLLFKKEKLNNELSEKLKETSMLKDELETIIESSYDGIVVTDGLGKILKCNNSWLRMIGCEEACSDKIVQDMENNEIIFPSATLLTLKEKRRISFIQNIIRNKRGLATGTPIFDDDGSIKRVITNVRDIDELNKLRTQIEETMRLEKYRENSINKIEKYEFHGENIIANSLEMGKVLQLASSVSTVDTTVLILGESGVGKEVVAKFIHKLSKRNNQHLISINCGAIPENLIESELFGYETGAFTGAQKKGKPGLIEITHKGTLFLDEVGELPLNLQVKLLRVIQEKKLIRLGGISETEVDVRIIAATNKDLYKMVQEGKFRPDLYYRLNVIPIEIPPLRKRKGDIIPLCHHFIEKYNQKYGCNKEVTVHVEKILKEYNWLGNVRELENVIERLSVTTKGDIIDEKDLPLYLLEGNYEMKNKINIEGIIPIKEALETIERKLLERAYEKYSNTYEMAEALGVNQSTVVRKIQKYIKNNALKHD</sequence>
<gene>
    <name evidence="12" type="ORF">SAMN03080606_03945</name>
</gene>
<dbReference type="InterPro" id="IPR003593">
    <property type="entry name" value="AAA+_ATPase"/>
</dbReference>
<evidence type="ECO:0000256" key="1">
    <source>
        <dbReference type="ARBA" id="ARBA00022485"/>
    </source>
</evidence>
<dbReference type="InterPro" id="IPR027417">
    <property type="entry name" value="P-loop_NTPase"/>
</dbReference>
<dbReference type="SMART" id="SM00382">
    <property type="entry name" value="AAA"/>
    <property type="match status" value="1"/>
</dbReference>
<dbReference type="InterPro" id="IPR058031">
    <property type="entry name" value="AAA_lid_NorR"/>
</dbReference>
<dbReference type="Pfam" id="PF04060">
    <property type="entry name" value="FeS"/>
    <property type="match status" value="1"/>
</dbReference>
<dbReference type="PROSITE" id="PS51379">
    <property type="entry name" value="4FE4S_FER_2"/>
    <property type="match status" value="2"/>
</dbReference>
<dbReference type="RefSeq" id="WP_091547127.1">
    <property type="nucleotide sequence ID" value="NZ_FMUS01000035.1"/>
</dbReference>
<dbReference type="NCBIfam" id="TIGR00229">
    <property type="entry name" value="sensory_box"/>
    <property type="match status" value="1"/>
</dbReference>
<keyword evidence="4" id="KW-0058">Aromatic hydrocarbons catabolism</keyword>
<dbReference type="CDD" id="cd00009">
    <property type="entry name" value="AAA"/>
    <property type="match status" value="1"/>
</dbReference>
<dbReference type="Gene3D" id="3.30.70.20">
    <property type="match status" value="1"/>
</dbReference>
<accession>A0A1G5L0Q8</accession>
<evidence type="ECO:0000256" key="3">
    <source>
        <dbReference type="ARBA" id="ARBA00022741"/>
    </source>
</evidence>
<dbReference type="FunFam" id="3.40.50.300:FF:000006">
    <property type="entry name" value="DNA-binding transcriptional regulator NtrC"/>
    <property type="match status" value="1"/>
</dbReference>
<dbReference type="InterPro" id="IPR000014">
    <property type="entry name" value="PAS"/>
</dbReference>
<dbReference type="GO" id="GO:0046872">
    <property type="term" value="F:metal ion binding"/>
    <property type="evidence" value="ECO:0007669"/>
    <property type="project" value="UniProtKB-KW"/>
</dbReference>
<dbReference type="Gene3D" id="1.10.15.40">
    <property type="entry name" value="Electron transport complex subunit B, putative Fe-S cluster"/>
    <property type="match status" value="1"/>
</dbReference>
<dbReference type="SUPFAM" id="SSF55785">
    <property type="entry name" value="PYP-like sensor domain (PAS domain)"/>
    <property type="match status" value="1"/>
</dbReference>
<dbReference type="STRING" id="1120976.SAMN03080606_03945"/>
<dbReference type="InterPro" id="IPR030828">
    <property type="entry name" value="HTH_TyrR"/>
</dbReference>
<dbReference type="SUPFAM" id="SSF53920">
    <property type="entry name" value="Fe-only hydrogenase"/>
    <property type="match status" value="1"/>
</dbReference>
<dbReference type="Pfam" id="PF02906">
    <property type="entry name" value="Fe_hyd_lg_C"/>
    <property type="match status" value="1"/>
</dbReference>
<feature type="domain" description="Sigma-54 factor interaction" evidence="9">
    <location>
        <begin position="567"/>
        <end position="796"/>
    </location>
</feature>
<dbReference type="GO" id="GO:0006355">
    <property type="term" value="P:regulation of DNA-templated transcription"/>
    <property type="evidence" value="ECO:0007669"/>
    <property type="project" value="InterPro"/>
</dbReference>
<keyword evidence="2" id="KW-0479">Metal-binding</keyword>
<dbReference type="PROSITE" id="PS00675">
    <property type="entry name" value="SIGMA54_INTERACT_1"/>
    <property type="match status" value="1"/>
</dbReference>
<dbReference type="Pfam" id="PF18024">
    <property type="entry name" value="HTH_50"/>
    <property type="match status" value="1"/>
</dbReference>
<dbReference type="AlphaFoldDB" id="A0A1G5L0Q8"/>
<keyword evidence="13" id="KW-1185">Reference proteome</keyword>
<dbReference type="Pfam" id="PF25601">
    <property type="entry name" value="AAA_lid_14"/>
    <property type="match status" value="1"/>
</dbReference>
<evidence type="ECO:0000256" key="6">
    <source>
        <dbReference type="ARBA" id="ARBA00023004"/>
    </source>
</evidence>
<dbReference type="Pfam" id="PF13188">
    <property type="entry name" value="PAS_8"/>
    <property type="match status" value="1"/>
</dbReference>
<dbReference type="InterPro" id="IPR009016">
    <property type="entry name" value="Fe_hydrogenase"/>
</dbReference>
<dbReference type="GO" id="GO:0003677">
    <property type="term" value="F:DNA binding"/>
    <property type="evidence" value="ECO:0007669"/>
    <property type="project" value="UniProtKB-KW"/>
</dbReference>
<dbReference type="PANTHER" id="PTHR32071">
    <property type="entry name" value="TRANSCRIPTIONAL REGULATORY PROTEIN"/>
    <property type="match status" value="1"/>
</dbReference>
<dbReference type="InterPro" id="IPR017896">
    <property type="entry name" value="4Fe4S_Fe-S-bd"/>
</dbReference>
<keyword evidence="3" id="KW-0547">Nucleotide-binding</keyword>
<dbReference type="GO" id="GO:0051539">
    <property type="term" value="F:4 iron, 4 sulfur cluster binding"/>
    <property type="evidence" value="ECO:0007669"/>
    <property type="project" value="UniProtKB-KW"/>
</dbReference>
<keyword evidence="7" id="KW-0411">Iron-sulfur</keyword>
<feature type="domain" description="4Fe-4S ferredoxin-type" evidence="10">
    <location>
        <begin position="32"/>
        <end position="61"/>
    </location>
</feature>
<dbReference type="InterPro" id="IPR002078">
    <property type="entry name" value="Sigma_54_int"/>
</dbReference>
<dbReference type="InterPro" id="IPR004108">
    <property type="entry name" value="Fe_hydrogenase_lsu_C"/>
</dbReference>
<dbReference type="SUPFAM" id="SSF46689">
    <property type="entry name" value="Homeodomain-like"/>
    <property type="match status" value="1"/>
</dbReference>
<keyword evidence="6" id="KW-0408">Iron</keyword>
<dbReference type="InterPro" id="IPR009057">
    <property type="entry name" value="Homeodomain-like_sf"/>
</dbReference>
<dbReference type="InterPro" id="IPR017900">
    <property type="entry name" value="4Fe4S_Fe_S_CS"/>
</dbReference>
<dbReference type="CDD" id="cd00130">
    <property type="entry name" value="PAS"/>
    <property type="match status" value="1"/>
</dbReference>
<dbReference type="SUPFAM" id="SSF52540">
    <property type="entry name" value="P-loop containing nucleoside triphosphate hydrolases"/>
    <property type="match status" value="1"/>
</dbReference>
<name>A0A1G5L0Q8_9FIRM</name>
<evidence type="ECO:0000256" key="4">
    <source>
        <dbReference type="ARBA" id="ARBA00022797"/>
    </source>
</evidence>
<dbReference type="Gene3D" id="3.40.50.300">
    <property type="entry name" value="P-loop containing nucleotide triphosphate hydrolases"/>
    <property type="match status" value="1"/>
</dbReference>
<dbReference type="PROSITE" id="PS50045">
    <property type="entry name" value="SIGMA54_INTERACT_4"/>
    <property type="match status" value="1"/>
</dbReference>
<evidence type="ECO:0000256" key="8">
    <source>
        <dbReference type="ARBA" id="ARBA00029500"/>
    </source>
</evidence>
<dbReference type="InterPro" id="IPR007202">
    <property type="entry name" value="4Fe-4S_dom"/>
</dbReference>
<organism evidence="12 13">
    <name type="scientific">Alkaliphilus peptidifermentans DSM 18978</name>
    <dbReference type="NCBI Taxonomy" id="1120976"/>
    <lineage>
        <taxon>Bacteria</taxon>
        <taxon>Bacillati</taxon>
        <taxon>Bacillota</taxon>
        <taxon>Clostridia</taxon>
        <taxon>Peptostreptococcales</taxon>
        <taxon>Natronincolaceae</taxon>
        <taxon>Alkaliphilus</taxon>
    </lineage>
</organism>
<feature type="domain" description="4Fe-4S ferredoxin-type" evidence="10">
    <location>
        <begin position="3"/>
        <end position="31"/>
    </location>
</feature>
<evidence type="ECO:0000259" key="10">
    <source>
        <dbReference type="PROSITE" id="PS51379"/>
    </source>
</evidence>
<dbReference type="Gene3D" id="1.10.8.60">
    <property type="match status" value="1"/>
</dbReference>
<evidence type="ECO:0000259" key="11">
    <source>
        <dbReference type="PROSITE" id="PS51656"/>
    </source>
</evidence>
<evidence type="ECO:0000313" key="13">
    <source>
        <dbReference type="Proteomes" id="UP000198636"/>
    </source>
</evidence>
<feature type="domain" description="4Fe-4S" evidence="11">
    <location>
        <begin position="354"/>
        <end position="416"/>
    </location>
</feature>
<keyword evidence="1" id="KW-0004">4Fe-4S</keyword>
<evidence type="ECO:0000256" key="7">
    <source>
        <dbReference type="ARBA" id="ARBA00023014"/>
    </source>
</evidence>
<keyword evidence="5" id="KW-0067">ATP-binding</keyword>
<dbReference type="Gene3D" id="1.10.10.60">
    <property type="entry name" value="Homeodomain-like"/>
    <property type="match status" value="1"/>
</dbReference>
<dbReference type="GO" id="GO:0005524">
    <property type="term" value="F:ATP binding"/>
    <property type="evidence" value="ECO:0007669"/>
    <property type="project" value="UniProtKB-KW"/>
</dbReference>
<dbReference type="Pfam" id="PF00158">
    <property type="entry name" value="Sigma54_activat"/>
    <property type="match status" value="1"/>
</dbReference>
<dbReference type="InterPro" id="IPR025662">
    <property type="entry name" value="Sigma_54_int_dom_ATP-bd_1"/>
</dbReference>
<dbReference type="OrthoDB" id="9798098at2"/>
<dbReference type="PROSITE" id="PS51656">
    <property type="entry name" value="4FE4S"/>
    <property type="match status" value="1"/>
</dbReference>
<evidence type="ECO:0000259" key="9">
    <source>
        <dbReference type="PROSITE" id="PS50045"/>
    </source>
</evidence>
<reference evidence="12 13" key="1">
    <citation type="submission" date="2016-10" db="EMBL/GenBank/DDBJ databases">
        <authorList>
            <person name="de Groot N.N."/>
        </authorList>
    </citation>
    <scope>NUCLEOTIDE SEQUENCE [LARGE SCALE GENOMIC DNA]</scope>
    <source>
        <strain evidence="12 13">DSM 18978</strain>
    </source>
</reference>